<reference evidence="1 2" key="1">
    <citation type="submission" date="2015-08" db="EMBL/GenBank/DDBJ databases">
        <title>Next Generation Sequencing and Analysis of the Genome of Puccinia sorghi L Schw, the Causal Agent of Maize Common Rust.</title>
        <authorList>
            <person name="Rochi L."/>
            <person name="Burguener G."/>
            <person name="Darino M."/>
            <person name="Turjanski A."/>
            <person name="Kreff E."/>
            <person name="Dieguez M.J."/>
            <person name="Sacco F."/>
        </authorList>
    </citation>
    <scope>NUCLEOTIDE SEQUENCE [LARGE SCALE GENOMIC DNA]</scope>
    <source>
        <strain evidence="1 2">RO10H11247</strain>
    </source>
</reference>
<evidence type="ECO:0000313" key="2">
    <source>
        <dbReference type="Proteomes" id="UP000037035"/>
    </source>
</evidence>
<dbReference type="Proteomes" id="UP000037035">
    <property type="component" value="Unassembled WGS sequence"/>
</dbReference>
<sequence length="306" mass="34881">MTTRCWLFFQNPVIPLDPCLLLTVIGPLKLMDVNNLVTKMDKFDYRIGGECFVSILTLIFLYCIKPMDTPTFKKFRSIDELVEFGCLWDRNHGYGISIRISHSGDNIYICCDCGVDKVFFVVYGKKQRSSVCPSFLLRSLKSFIKSISTICSTQMWMEIVDSGAFWRQWNMAKTVVFGCSMNQQKILVKNSVFTQGYCEKDGSQASNCQYLPKNSCLPLCGGISLIYSQNHKFVRQEFKNGSHLHNTSTEITALALLKATDRSKLIPPFIGSTKMASQVTGSWRSELKDYFSIYVETHLKLRTETL</sequence>
<dbReference type="OrthoDB" id="1416643at2759"/>
<evidence type="ECO:0000313" key="1">
    <source>
        <dbReference type="EMBL" id="KNZ47280.1"/>
    </source>
</evidence>
<dbReference type="VEuPathDB" id="FungiDB:VP01_654g2"/>
<accession>A0A0L6UHJ7</accession>
<gene>
    <name evidence="1" type="ORF">VP01_654g2</name>
</gene>
<dbReference type="EMBL" id="LAVV01011885">
    <property type="protein sequence ID" value="KNZ47280.1"/>
    <property type="molecule type" value="Genomic_DNA"/>
</dbReference>
<proteinExistence type="predicted"/>
<comment type="caution">
    <text evidence="1">The sequence shown here is derived from an EMBL/GenBank/DDBJ whole genome shotgun (WGS) entry which is preliminary data.</text>
</comment>
<organism evidence="1 2">
    <name type="scientific">Puccinia sorghi</name>
    <dbReference type="NCBI Taxonomy" id="27349"/>
    <lineage>
        <taxon>Eukaryota</taxon>
        <taxon>Fungi</taxon>
        <taxon>Dikarya</taxon>
        <taxon>Basidiomycota</taxon>
        <taxon>Pucciniomycotina</taxon>
        <taxon>Pucciniomycetes</taxon>
        <taxon>Pucciniales</taxon>
        <taxon>Pucciniaceae</taxon>
        <taxon>Puccinia</taxon>
    </lineage>
</organism>
<name>A0A0L6UHJ7_9BASI</name>
<protein>
    <submittedName>
        <fullName evidence="1">Uncharacterized protein</fullName>
    </submittedName>
</protein>
<dbReference type="AlphaFoldDB" id="A0A0L6UHJ7"/>
<keyword evidence="2" id="KW-1185">Reference proteome</keyword>